<dbReference type="Pfam" id="PF14474">
    <property type="entry name" value="RTC4"/>
    <property type="match status" value="1"/>
</dbReference>
<comment type="subcellular location">
    <subcellularLocation>
        <location evidence="3">Cytoplasm</location>
    </subcellularLocation>
    <subcellularLocation>
        <location evidence="2">Nucleus</location>
    </subcellularLocation>
</comment>
<comment type="similarity">
    <text evidence="4">Belongs to the RTC4 family.</text>
</comment>
<evidence type="ECO:0000259" key="9">
    <source>
        <dbReference type="SMART" id="SM01312"/>
    </source>
</evidence>
<evidence type="ECO:0000256" key="7">
    <source>
        <dbReference type="ARBA" id="ARBA00023242"/>
    </source>
</evidence>
<feature type="region of interest" description="Disordered" evidence="8">
    <location>
        <begin position="1"/>
        <end position="114"/>
    </location>
</feature>
<feature type="domain" description="Restriction of telomere capping protein 4 C-terminal" evidence="9">
    <location>
        <begin position="339"/>
        <end position="470"/>
    </location>
</feature>
<evidence type="ECO:0000256" key="1">
    <source>
        <dbReference type="ARBA" id="ARBA00002738"/>
    </source>
</evidence>
<feature type="compositionally biased region" description="Acidic residues" evidence="8">
    <location>
        <begin position="501"/>
        <end position="519"/>
    </location>
</feature>
<dbReference type="SMART" id="SM01312">
    <property type="entry name" value="RTC4"/>
    <property type="match status" value="1"/>
</dbReference>
<sequence>MKGESSNRSSKHGLGNVSTKSRRTATDDDFDDFQTSSHRPQSDKSVKTSQLKKYASSGDRNSSQLPHSKSHSDTHKDQHNQMKPVNQKPKSLKLTSSSVKAGRHAPITSPLSGGNVRALSFLKKGSSSSNSSVSTRNRQLQDIFAASLATKANIKPLNPFAVSSSNSNKPDTLTLPPSRKNKRKRDNDANQSIDEIKARMITVSALDHSTESTKSTNLKCPYCHQNLEQPLSESLQAKLTSILASLAPDEKEDVNTGNFLSADNDLQISGTTSVQSLIRPRHMKTLNQASNNDRYLFCLEHRKEQVILPEGKRKGYYIDINFDDIESRVEEFVQDLEDIINKKTPSIYRDRALAAYEELGKNKARSTLKILERFESHLPGYYGAEGSHRILRALTKLLIHTGKLNTAHSEPQDPVEYLQQVLLPESGRRLIAQDIENGRTSQRNDSDDLLTMATAIMEESSEFGNIVHPHPDDDIEDDGHTSDELGMGEVSKFAHFLQVTDDSEEENEEDSEVVYSDND</sequence>
<feature type="region of interest" description="Disordered" evidence="8">
    <location>
        <begin position="464"/>
        <end position="485"/>
    </location>
</feature>
<keyword evidence="6" id="KW-0963">Cytoplasm</keyword>
<dbReference type="InterPro" id="IPR039024">
    <property type="entry name" value="RTC4"/>
</dbReference>
<evidence type="ECO:0000256" key="2">
    <source>
        <dbReference type="ARBA" id="ARBA00004123"/>
    </source>
</evidence>
<dbReference type="PANTHER" id="PTHR41391">
    <property type="entry name" value="RESTRICTION OF TELOMERE CAPPING PROTEIN 4"/>
    <property type="match status" value="1"/>
</dbReference>
<feature type="compositionally biased region" description="Basic and acidic residues" evidence="8">
    <location>
        <begin position="70"/>
        <end position="80"/>
    </location>
</feature>
<dbReference type="InterPro" id="IPR028094">
    <property type="entry name" value="RTC4_C"/>
</dbReference>
<evidence type="ECO:0000256" key="6">
    <source>
        <dbReference type="ARBA" id="ARBA00022490"/>
    </source>
</evidence>
<dbReference type="GO" id="GO:0005737">
    <property type="term" value="C:cytoplasm"/>
    <property type="evidence" value="ECO:0007669"/>
    <property type="project" value="UniProtKB-SubCell"/>
</dbReference>
<comment type="caution">
    <text evidence="10">The sequence shown here is derived from an EMBL/GenBank/DDBJ whole genome shotgun (WGS) entry which is preliminary data.</text>
</comment>
<evidence type="ECO:0000256" key="4">
    <source>
        <dbReference type="ARBA" id="ARBA00009461"/>
    </source>
</evidence>
<name>A0A8H7PSW8_MORIS</name>
<comment type="function">
    <text evidence="1">May be involved in a process influencing telomere capping.</text>
</comment>
<keyword evidence="7" id="KW-0539">Nucleus</keyword>
<dbReference type="OrthoDB" id="128308at2759"/>
<feature type="compositionally biased region" description="Polar residues" evidence="8">
    <location>
        <begin position="161"/>
        <end position="171"/>
    </location>
</feature>
<protein>
    <recommendedName>
        <fullName evidence="5">Restriction of telomere capping protein 4</fullName>
    </recommendedName>
</protein>
<evidence type="ECO:0000313" key="11">
    <source>
        <dbReference type="Proteomes" id="UP000654370"/>
    </source>
</evidence>
<keyword evidence="11" id="KW-1185">Reference proteome</keyword>
<dbReference type="AlphaFoldDB" id="A0A8H7PSW8"/>
<feature type="region of interest" description="Disordered" evidence="8">
    <location>
        <begin position="500"/>
        <end position="519"/>
    </location>
</feature>
<proteinExistence type="inferred from homology"/>
<reference evidence="10" key="1">
    <citation type="submission" date="2020-12" db="EMBL/GenBank/DDBJ databases">
        <title>Metabolic potential, ecology and presence of endohyphal bacteria is reflected in genomic diversity of Mucoromycotina.</title>
        <authorList>
            <person name="Muszewska A."/>
            <person name="Okrasinska A."/>
            <person name="Steczkiewicz K."/>
            <person name="Drgas O."/>
            <person name="Orlowska M."/>
            <person name="Perlinska-Lenart U."/>
            <person name="Aleksandrzak-Piekarczyk T."/>
            <person name="Szatraj K."/>
            <person name="Zielenkiewicz U."/>
            <person name="Pilsyk S."/>
            <person name="Malc E."/>
            <person name="Mieczkowski P."/>
            <person name="Kruszewska J.S."/>
            <person name="Biernat P."/>
            <person name="Pawlowska J."/>
        </authorList>
    </citation>
    <scope>NUCLEOTIDE SEQUENCE</scope>
    <source>
        <strain evidence="10">WA0000067209</strain>
    </source>
</reference>
<accession>A0A8H7PSW8</accession>
<evidence type="ECO:0000313" key="10">
    <source>
        <dbReference type="EMBL" id="KAG2179939.1"/>
    </source>
</evidence>
<organism evidence="10 11">
    <name type="scientific">Mortierella isabellina</name>
    <name type="common">Filamentous fungus</name>
    <name type="synonym">Umbelopsis isabellina</name>
    <dbReference type="NCBI Taxonomy" id="91625"/>
    <lineage>
        <taxon>Eukaryota</taxon>
        <taxon>Fungi</taxon>
        <taxon>Fungi incertae sedis</taxon>
        <taxon>Mucoromycota</taxon>
        <taxon>Mucoromycotina</taxon>
        <taxon>Umbelopsidomycetes</taxon>
        <taxon>Umbelopsidales</taxon>
        <taxon>Umbelopsidaceae</taxon>
        <taxon>Umbelopsis</taxon>
    </lineage>
</organism>
<evidence type="ECO:0000256" key="8">
    <source>
        <dbReference type="SAM" id="MobiDB-lite"/>
    </source>
</evidence>
<dbReference type="EMBL" id="JAEPQZ010000006">
    <property type="protein sequence ID" value="KAG2179939.1"/>
    <property type="molecule type" value="Genomic_DNA"/>
</dbReference>
<feature type="compositionally biased region" description="Polar residues" evidence="8">
    <location>
        <begin position="58"/>
        <end position="67"/>
    </location>
</feature>
<feature type="region of interest" description="Disordered" evidence="8">
    <location>
        <begin position="158"/>
        <end position="192"/>
    </location>
</feature>
<evidence type="ECO:0000256" key="5">
    <source>
        <dbReference type="ARBA" id="ARBA00015162"/>
    </source>
</evidence>
<dbReference type="GO" id="GO:0005634">
    <property type="term" value="C:nucleus"/>
    <property type="evidence" value="ECO:0007669"/>
    <property type="project" value="UniProtKB-SubCell"/>
</dbReference>
<dbReference type="PANTHER" id="PTHR41391:SF1">
    <property type="entry name" value="RESTRICTION OF TELOMERE CAPPING PROTEIN 4"/>
    <property type="match status" value="1"/>
</dbReference>
<dbReference type="Proteomes" id="UP000654370">
    <property type="component" value="Unassembled WGS sequence"/>
</dbReference>
<gene>
    <name evidence="10" type="ORF">INT43_003726</name>
</gene>
<evidence type="ECO:0000256" key="3">
    <source>
        <dbReference type="ARBA" id="ARBA00004496"/>
    </source>
</evidence>